<dbReference type="EMBL" id="JAMQJY010000002">
    <property type="protein sequence ID" value="MCM2676682.1"/>
    <property type="molecule type" value="Genomic_DNA"/>
</dbReference>
<accession>A0ABT0XL94</accession>
<dbReference type="Pfam" id="PF08378">
    <property type="entry name" value="NERD"/>
    <property type="match status" value="1"/>
</dbReference>
<dbReference type="Proteomes" id="UP001203665">
    <property type="component" value="Unassembled WGS sequence"/>
</dbReference>
<dbReference type="PROSITE" id="PS50965">
    <property type="entry name" value="NERD"/>
    <property type="match status" value="1"/>
</dbReference>
<sequence>MIVKKRYAPIQLLGLEALIRRSSSVTDVMNTDLHKWQIGYRGECSIHYYLNQLDGFMILHDLRLPAEPSGFFQIDSLLLSKYGIIILEVKNFHGVIQFNEQSHQVLRILNDKEERIPNPLIQASRQQAQLDSFLIRNGLPSLPVSAYVVYSSPLTIFRTSHAKVIHAEAIPVQLESYKQKAKREYLTRTQMEHISSLLMGANKTFVPDLLKKYGLSSKNIQNGVHCTHCNKLTMIRPSRIRKWTCQNCYFSSQNAHIPTLQDYAVLFQA</sequence>
<dbReference type="RefSeq" id="WP_251609592.1">
    <property type="nucleotide sequence ID" value="NZ_JAMQJY010000002.1"/>
</dbReference>
<evidence type="ECO:0000313" key="3">
    <source>
        <dbReference type="Proteomes" id="UP001203665"/>
    </source>
</evidence>
<keyword evidence="3" id="KW-1185">Reference proteome</keyword>
<reference evidence="2" key="1">
    <citation type="submission" date="2022-06" db="EMBL/GenBank/DDBJ databases">
        <title>Alkalicoccobacillus porphyridii sp. nov., isolated from a marine red alga, Porphyridium purpureum and reclassification of Shouchella plakortidis and Shouchella gibsonii as Alkalicoccobacillus plakortidis comb. nov. and Alkalicoccobacillus gibsonii comb. nov.</title>
        <authorList>
            <person name="Kim K.H."/>
            <person name="Lee J.K."/>
            <person name="Han D.M."/>
            <person name="Baek J.H."/>
            <person name="Jeon C.O."/>
        </authorList>
    </citation>
    <scope>NUCLEOTIDE SEQUENCE</scope>
    <source>
        <strain evidence="2">DSM 19153</strain>
    </source>
</reference>
<evidence type="ECO:0000313" key="2">
    <source>
        <dbReference type="EMBL" id="MCM2676682.1"/>
    </source>
</evidence>
<evidence type="ECO:0000259" key="1">
    <source>
        <dbReference type="PROSITE" id="PS50965"/>
    </source>
</evidence>
<feature type="domain" description="NERD" evidence="1">
    <location>
        <begin position="38"/>
        <end position="153"/>
    </location>
</feature>
<gene>
    <name evidence="2" type="ORF">NDM98_15210</name>
</gene>
<dbReference type="InterPro" id="IPR011528">
    <property type="entry name" value="NERD"/>
</dbReference>
<name>A0ABT0XL94_9BACI</name>
<comment type="caution">
    <text evidence="2">The sequence shown here is derived from an EMBL/GenBank/DDBJ whole genome shotgun (WGS) entry which is preliminary data.</text>
</comment>
<organism evidence="2 3">
    <name type="scientific">Alkalicoccobacillus plakortidis</name>
    <dbReference type="NCBI Taxonomy" id="444060"/>
    <lineage>
        <taxon>Bacteria</taxon>
        <taxon>Bacillati</taxon>
        <taxon>Bacillota</taxon>
        <taxon>Bacilli</taxon>
        <taxon>Bacillales</taxon>
        <taxon>Bacillaceae</taxon>
        <taxon>Alkalicoccobacillus</taxon>
    </lineage>
</organism>
<protein>
    <submittedName>
        <fullName evidence="2">NERD domain-containing protein</fullName>
    </submittedName>
</protein>
<proteinExistence type="predicted"/>